<dbReference type="InterPro" id="IPR054612">
    <property type="entry name" value="Phage_capsid-like_C"/>
</dbReference>
<comment type="caution">
    <text evidence="3">The sequence shown here is derived from an EMBL/GenBank/DDBJ whole genome shotgun (WGS) entry which is preliminary data.</text>
</comment>
<feature type="domain" description="Phage capsid-like C-terminal" evidence="2">
    <location>
        <begin position="157"/>
        <end position="413"/>
    </location>
</feature>
<proteinExistence type="predicted"/>
<dbReference type="Proteomes" id="UP000093186">
    <property type="component" value="Unassembled WGS sequence"/>
</dbReference>
<dbReference type="STRING" id="447689.BA195_06775"/>
<keyword evidence="4" id="KW-1185">Reference proteome</keyword>
<reference evidence="3 4" key="1">
    <citation type="submission" date="2016-06" db="EMBL/GenBank/DDBJ databases">
        <title>Draft Genome Sequence of Tenacibaculum soleae UCD-KL19.</title>
        <authorList>
            <person name="Eisen J.A."/>
            <person name="Coil D.A."/>
            <person name="Lujan K.M."/>
        </authorList>
    </citation>
    <scope>NUCLEOTIDE SEQUENCE [LARGE SCALE GENOMIC DNA]</scope>
    <source>
        <strain evidence="3 4">UCD-KL19</strain>
    </source>
</reference>
<dbReference type="OrthoDB" id="9806592at2"/>
<dbReference type="SUPFAM" id="SSF56563">
    <property type="entry name" value="Major capsid protein gp5"/>
    <property type="match status" value="1"/>
</dbReference>
<gene>
    <name evidence="3" type="ORF">BA195_06775</name>
</gene>
<accession>A0A1B9Y3H1</accession>
<dbReference type="InterPro" id="IPR024455">
    <property type="entry name" value="Phage_capsid"/>
</dbReference>
<evidence type="ECO:0000259" key="2">
    <source>
        <dbReference type="Pfam" id="PF05065"/>
    </source>
</evidence>
<organism evidence="3 4">
    <name type="scientific">Tenacibaculum soleae</name>
    <dbReference type="NCBI Taxonomy" id="447689"/>
    <lineage>
        <taxon>Bacteria</taxon>
        <taxon>Pseudomonadati</taxon>
        <taxon>Bacteroidota</taxon>
        <taxon>Flavobacteriia</taxon>
        <taxon>Flavobacteriales</taxon>
        <taxon>Flavobacteriaceae</taxon>
        <taxon>Tenacibaculum</taxon>
    </lineage>
</organism>
<protein>
    <recommendedName>
        <fullName evidence="2">Phage capsid-like C-terminal domain-containing protein</fullName>
    </recommendedName>
</protein>
<evidence type="ECO:0000313" key="4">
    <source>
        <dbReference type="Proteomes" id="UP000093186"/>
    </source>
</evidence>
<dbReference type="EMBL" id="MAKX01000001">
    <property type="protein sequence ID" value="OCK44375.1"/>
    <property type="molecule type" value="Genomic_DNA"/>
</dbReference>
<dbReference type="AlphaFoldDB" id="A0A1B9Y3H1"/>
<name>A0A1B9Y3H1_9FLAO</name>
<dbReference type="NCBIfam" id="TIGR01554">
    <property type="entry name" value="major_cap_HK97"/>
    <property type="match status" value="1"/>
</dbReference>
<evidence type="ECO:0000256" key="1">
    <source>
        <dbReference type="ARBA" id="ARBA00004328"/>
    </source>
</evidence>
<sequence length="419" mass="43998">MKKSNDLKQLRASKFDAQVQIKDDAASRDEGKRAWSADEETRFDALQVEIDSLDAQIARAEKFENSQAARSVGGENVTAPAAINAPKKASLIVGLRALAAGNQLTGAEKELHEATQTQMRSQGLEAKEGLVMSLPMQSRAQTVDGDAGAKGAALVATTPQLVTPLQPTLAIEALGVNVMSGLTGNVTLPTSGSFSFDYVAENADVAGTDVNIAGPTLSPKRCAGVVDISKKLLAQTSFDVEAYIIEQINIAYGNAVLKNAINGPGGVAPNGLLNVITTNIDTTAGAGTYKTVVALEGLIDDANATSTSRGYLSGTKLRSALKTTKIDAGSGVFVTDGKELNGYGYLASTLMPVLDTNKHPLIFGDWKQLTVGYWNTVTIMVDPYTQAAKGNVRLIIEGFSDVAVANEKAFAVNKVMTLS</sequence>
<dbReference type="RefSeq" id="WP_068703685.1">
    <property type="nucleotide sequence ID" value="NZ_MAKX01000001.1"/>
</dbReference>
<dbReference type="Pfam" id="PF05065">
    <property type="entry name" value="Phage_capsid"/>
    <property type="match status" value="1"/>
</dbReference>
<comment type="subcellular location">
    <subcellularLocation>
        <location evidence="1">Virion</location>
    </subcellularLocation>
</comment>
<evidence type="ECO:0000313" key="3">
    <source>
        <dbReference type="EMBL" id="OCK44375.1"/>
    </source>
</evidence>